<dbReference type="PANTHER" id="PTHR10334">
    <property type="entry name" value="CYSTEINE-RICH SECRETORY PROTEIN-RELATED"/>
    <property type="match status" value="1"/>
</dbReference>
<evidence type="ECO:0000256" key="1">
    <source>
        <dbReference type="SAM" id="SignalP"/>
    </source>
</evidence>
<keyword evidence="3" id="KW-1185">Reference proteome</keyword>
<dbReference type="AlphaFoldDB" id="A0A0K0G203"/>
<feature type="chain" id="PRO_5005330407" evidence="1">
    <location>
        <begin position="25"/>
        <end position="290"/>
    </location>
</feature>
<sequence length="290" mass="34237">MYHDHLLFYIISIILFSKVDVLLSVDTKKRVSFLEDTEVQNFRSQDAPNTINKPQQRVSWGPTDIKIFDSRKPLTRVTYKVGKKGSRFRKVFGKKPHCQDIRVNLFSKYINKFSLNGRIWHHVWNNSLLYSCIASKTLEKLQKNFYMEINYYRRIHNSAPLLLDPYLSSKALNVARRSARIGRWVFNGKKSNGVNYATINVDLSPLLMNIWYQERKKYNYRTLVGTPETMHFSNLVWKATKKVGIGIAKKGLDLFVCLMFFPEGNQEFQFRDNVKKAKYHLIDSRKFFRE</sequence>
<evidence type="ECO:0000313" key="4">
    <source>
        <dbReference type="WBParaSite" id="SVE_1874700.1"/>
    </source>
</evidence>
<dbReference type="SUPFAM" id="SSF55797">
    <property type="entry name" value="PR-1-like"/>
    <property type="match status" value="1"/>
</dbReference>
<feature type="signal peptide" evidence="1">
    <location>
        <begin position="1"/>
        <end position="24"/>
    </location>
</feature>
<organism evidence="3 4">
    <name type="scientific">Strongyloides venezuelensis</name>
    <name type="common">Threadworm</name>
    <dbReference type="NCBI Taxonomy" id="75913"/>
    <lineage>
        <taxon>Eukaryota</taxon>
        <taxon>Metazoa</taxon>
        <taxon>Ecdysozoa</taxon>
        <taxon>Nematoda</taxon>
        <taxon>Chromadorea</taxon>
        <taxon>Rhabditida</taxon>
        <taxon>Tylenchina</taxon>
        <taxon>Panagrolaimomorpha</taxon>
        <taxon>Strongyloidoidea</taxon>
        <taxon>Strongyloididae</taxon>
        <taxon>Strongyloides</taxon>
    </lineage>
</organism>
<name>A0A0K0G203_STRVS</name>
<dbReference type="InterPro" id="IPR014044">
    <property type="entry name" value="CAP_dom"/>
</dbReference>
<accession>A0A0K0G203</accession>
<dbReference type="InterPro" id="IPR035940">
    <property type="entry name" value="CAP_sf"/>
</dbReference>
<evidence type="ECO:0000259" key="2">
    <source>
        <dbReference type="SMART" id="SM00198"/>
    </source>
</evidence>
<protein>
    <submittedName>
        <fullName evidence="4">SCP domain-containing protein</fullName>
    </submittedName>
</protein>
<feature type="domain" description="SCP" evidence="2">
    <location>
        <begin position="140"/>
        <end position="268"/>
    </location>
</feature>
<dbReference type="Gene3D" id="3.40.33.10">
    <property type="entry name" value="CAP"/>
    <property type="match status" value="1"/>
</dbReference>
<keyword evidence="1" id="KW-0732">Signal</keyword>
<proteinExistence type="predicted"/>
<dbReference type="Pfam" id="PF00188">
    <property type="entry name" value="CAP"/>
    <property type="match status" value="1"/>
</dbReference>
<evidence type="ECO:0000313" key="3">
    <source>
        <dbReference type="Proteomes" id="UP000035680"/>
    </source>
</evidence>
<dbReference type="SMART" id="SM00198">
    <property type="entry name" value="SCP"/>
    <property type="match status" value="1"/>
</dbReference>
<reference evidence="3" key="1">
    <citation type="submission" date="2014-07" db="EMBL/GenBank/DDBJ databases">
        <authorList>
            <person name="Martin A.A"/>
            <person name="De Silva N."/>
        </authorList>
    </citation>
    <scope>NUCLEOTIDE SEQUENCE</scope>
</reference>
<reference evidence="4" key="2">
    <citation type="submission" date="2015-08" db="UniProtKB">
        <authorList>
            <consortium name="WormBaseParasite"/>
        </authorList>
    </citation>
    <scope>IDENTIFICATION</scope>
</reference>
<dbReference type="WBParaSite" id="SVE_1874700.1">
    <property type="protein sequence ID" value="SVE_1874700.1"/>
    <property type="gene ID" value="SVE_1874700"/>
</dbReference>
<dbReference type="Proteomes" id="UP000035680">
    <property type="component" value="Unassembled WGS sequence"/>
</dbReference>
<dbReference type="InterPro" id="IPR001283">
    <property type="entry name" value="CRISP-related"/>
</dbReference>